<dbReference type="Pfam" id="PF01047">
    <property type="entry name" value="MarR"/>
    <property type="match status" value="1"/>
</dbReference>
<dbReference type="PRINTS" id="PR00598">
    <property type="entry name" value="HTHMARR"/>
</dbReference>
<dbReference type="InterPro" id="IPR000835">
    <property type="entry name" value="HTH_MarR-typ"/>
</dbReference>
<dbReference type="PROSITE" id="PS50995">
    <property type="entry name" value="HTH_MARR_2"/>
    <property type="match status" value="1"/>
</dbReference>
<name>A0ABQ1Y1W5_9MICC</name>
<evidence type="ECO:0000313" key="3">
    <source>
        <dbReference type="EMBL" id="GGH09972.1"/>
    </source>
</evidence>
<evidence type="ECO:0000259" key="2">
    <source>
        <dbReference type="PROSITE" id="PS50995"/>
    </source>
</evidence>
<dbReference type="EMBL" id="BMKU01000018">
    <property type="protein sequence ID" value="GGH09972.1"/>
    <property type="molecule type" value="Genomic_DNA"/>
</dbReference>
<keyword evidence="4" id="KW-1185">Reference proteome</keyword>
<proteinExistence type="predicted"/>
<dbReference type="PANTHER" id="PTHR33164:SF104">
    <property type="entry name" value="TRANSCRIPTIONAL REGULATORY PROTEIN"/>
    <property type="match status" value="1"/>
</dbReference>
<accession>A0ABQ1Y1W5</accession>
<dbReference type="InterPro" id="IPR036390">
    <property type="entry name" value="WH_DNA-bd_sf"/>
</dbReference>
<sequence>MTVAQLLEGAMVTSGAITNRLNRLTDKGLIEREIDPLDRRSVIVTLTPKGRVVLDGALSDHVDNERFLLAALNPFEQDQLARLLRQLLIGLGDGWEDTPPKLLTEAPDASVPPA</sequence>
<feature type="domain" description="HTH marR-type" evidence="2">
    <location>
        <begin position="1"/>
        <end position="89"/>
    </location>
</feature>
<dbReference type="Gene3D" id="1.10.10.10">
    <property type="entry name" value="Winged helix-like DNA-binding domain superfamily/Winged helix DNA-binding domain"/>
    <property type="match status" value="1"/>
</dbReference>
<organism evidence="3 4">
    <name type="scientific">Pseudarthrobacter polychromogenes</name>
    <dbReference type="NCBI Taxonomy" id="1676"/>
    <lineage>
        <taxon>Bacteria</taxon>
        <taxon>Bacillati</taxon>
        <taxon>Actinomycetota</taxon>
        <taxon>Actinomycetes</taxon>
        <taxon>Micrococcales</taxon>
        <taxon>Micrococcaceae</taxon>
        <taxon>Pseudarthrobacter</taxon>
    </lineage>
</organism>
<comment type="caution">
    <text evidence="3">The sequence shown here is derived from an EMBL/GenBank/DDBJ whole genome shotgun (WGS) entry which is preliminary data.</text>
</comment>
<dbReference type="SMART" id="SM00347">
    <property type="entry name" value="HTH_MARR"/>
    <property type="match status" value="1"/>
</dbReference>
<dbReference type="InterPro" id="IPR039422">
    <property type="entry name" value="MarR/SlyA-like"/>
</dbReference>
<evidence type="ECO:0000313" key="4">
    <source>
        <dbReference type="Proteomes" id="UP000596938"/>
    </source>
</evidence>
<dbReference type="SUPFAM" id="SSF46785">
    <property type="entry name" value="Winged helix' DNA-binding domain"/>
    <property type="match status" value="1"/>
</dbReference>
<feature type="region of interest" description="Disordered" evidence="1">
    <location>
        <begin position="93"/>
        <end position="114"/>
    </location>
</feature>
<dbReference type="PANTHER" id="PTHR33164">
    <property type="entry name" value="TRANSCRIPTIONAL REGULATOR, MARR FAMILY"/>
    <property type="match status" value="1"/>
</dbReference>
<gene>
    <name evidence="3" type="ORF">GCM10011577_38640</name>
</gene>
<reference evidence="4" key="1">
    <citation type="journal article" date="2019" name="Int. J. Syst. Evol. Microbiol.">
        <title>The Global Catalogue of Microorganisms (GCM) 10K type strain sequencing project: providing services to taxonomists for standard genome sequencing and annotation.</title>
        <authorList>
            <consortium name="The Broad Institute Genomics Platform"/>
            <consortium name="The Broad Institute Genome Sequencing Center for Infectious Disease"/>
            <person name="Wu L."/>
            <person name="Ma J."/>
        </authorList>
    </citation>
    <scope>NUCLEOTIDE SEQUENCE [LARGE SCALE GENOMIC DNA]</scope>
    <source>
        <strain evidence="4">CGMCC 1.1927</strain>
    </source>
</reference>
<dbReference type="Proteomes" id="UP000596938">
    <property type="component" value="Unassembled WGS sequence"/>
</dbReference>
<evidence type="ECO:0000256" key="1">
    <source>
        <dbReference type="SAM" id="MobiDB-lite"/>
    </source>
</evidence>
<protein>
    <recommendedName>
        <fullName evidence="2">HTH marR-type domain-containing protein</fullName>
    </recommendedName>
</protein>
<dbReference type="InterPro" id="IPR036388">
    <property type="entry name" value="WH-like_DNA-bd_sf"/>
</dbReference>